<reference evidence="1 2" key="2">
    <citation type="journal article" date="2011" name="ISME J.">
        <title>RNA-seq reveals cooperative metabolic interactions between two termite-gut spirochete species in co-culture.</title>
        <authorList>
            <person name="Rosenthal A.Z."/>
            <person name="Matson E.G."/>
            <person name="Eldar A."/>
            <person name="Leadbetter J.R."/>
        </authorList>
    </citation>
    <scope>NUCLEOTIDE SEQUENCE [LARGE SCALE GENOMIC DNA]</scope>
    <source>
        <strain evidence="2">ATCC BAA-888 / DSM 13862 / ZAS-9</strain>
    </source>
</reference>
<dbReference type="InParanoid" id="F5YF05"/>
<keyword evidence="2" id="KW-1185">Reference proteome</keyword>
<sequence length="40" mass="4482">MGSGKVLVTPVRQIPVANIHDVLPLKLLIPYKYCYKTISL</sequence>
<accession>F5YF05</accession>
<dbReference type="STRING" id="545695.TREAZ_2564"/>
<dbReference type="Proteomes" id="UP000009222">
    <property type="component" value="Chromosome"/>
</dbReference>
<dbReference type="EMBL" id="CP001841">
    <property type="protein sequence ID" value="AEF80354.1"/>
    <property type="molecule type" value="Genomic_DNA"/>
</dbReference>
<organism evidence="1 2">
    <name type="scientific">Leadbettera azotonutricia (strain ATCC BAA-888 / DSM 13862 / ZAS-9)</name>
    <name type="common">Treponema azotonutricium</name>
    <dbReference type="NCBI Taxonomy" id="545695"/>
    <lineage>
        <taxon>Bacteria</taxon>
        <taxon>Pseudomonadati</taxon>
        <taxon>Spirochaetota</taxon>
        <taxon>Spirochaetia</taxon>
        <taxon>Spirochaetales</taxon>
        <taxon>Breznakiellaceae</taxon>
        <taxon>Leadbettera</taxon>
    </lineage>
</organism>
<reference evidence="2" key="1">
    <citation type="submission" date="2009-12" db="EMBL/GenBank/DDBJ databases">
        <title>Complete sequence of Treponema azotonutricium strain ZAS-9.</title>
        <authorList>
            <person name="Tetu S.G."/>
            <person name="Matson E."/>
            <person name="Ren Q."/>
            <person name="Seshadri R."/>
            <person name="Elbourne L."/>
            <person name="Hassan K.A."/>
            <person name="Durkin A."/>
            <person name="Radune D."/>
            <person name="Mohamoud Y."/>
            <person name="Shay R."/>
            <person name="Jin S."/>
            <person name="Zhang X."/>
            <person name="Lucey K."/>
            <person name="Ballor N.R."/>
            <person name="Ottesen E."/>
            <person name="Rosenthal R."/>
            <person name="Allen A."/>
            <person name="Leadbetter J.R."/>
            <person name="Paulsen I.T."/>
        </authorList>
    </citation>
    <scope>NUCLEOTIDE SEQUENCE [LARGE SCALE GENOMIC DNA]</scope>
    <source>
        <strain evidence="2">ATCC BAA-888 / DSM 13862 / ZAS-9</strain>
    </source>
</reference>
<evidence type="ECO:0000313" key="1">
    <source>
        <dbReference type="EMBL" id="AEF80354.1"/>
    </source>
</evidence>
<evidence type="ECO:0000313" key="2">
    <source>
        <dbReference type="Proteomes" id="UP000009222"/>
    </source>
</evidence>
<protein>
    <submittedName>
        <fullName evidence="1">Uncharacterized protein</fullName>
    </submittedName>
</protein>
<proteinExistence type="predicted"/>
<dbReference type="AlphaFoldDB" id="F5YF05"/>
<gene>
    <name evidence="1" type="ordered locus">TREAZ_2564</name>
</gene>
<dbReference type="KEGG" id="taz:TREAZ_2564"/>
<dbReference type="HOGENOM" id="CLU_3298084_0_0_12"/>
<name>F5YF05_LEAAZ</name>